<protein>
    <submittedName>
        <fullName evidence="3">Acylhydrolase family protein</fullName>
    </submittedName>
</protein>
<dbReference type="InterPro" id="IPR013830">
    <property type="entry name" value="SGNH_hydro"/>
</dbReference>
<proteinExistence type="predicted"/>
<evidence type="ECO:0000259" key="2">
    <source>
        <dbReference type="Pfam" id="PF13472"/>
    </source>
</evidence>
<dbReference type="AlphaFoldDB" id="A0A975BA44"/>
<name>A0A975BA44_9BACT</name>
<dbReference type="GO" id="GO:0004622">
    <property type="term" value="F:phosphatidylcholine lysophospholipase activity"/>
    <property type="evidence" value="ECO:0007669"/>
    <property type="project" value="TreeGrafter"/>
</dbReference>
<keyword evidence="1" id="KW-0732">Signal</keyword>
<dbReference type="SUPFAM" id="SSF52266">
    <property type="entry name" value="SGNH hydrolase"/>
    <property type="match status" value="1"/>
</dbReference>
<dbReference type="KEGG" id="dli:dnl_39270"/>
<evidence type="ECO:0000256" key="1">
    <source>
        <dbReference type="SAM" id="SignalP"/>
    </source>
</evidence>
<accession>A0A975BA44</accession>
<feature type="chain" id="PRO_5037248225" evidence="1">
    <location>
        <begin position="26"/>
        <end position="238"/>
    </location>
</feature>
<evidence type="ECO:0000313" key="3">
    <source>
        <dbReference type="EMBL" id="QTA81588.1"/>
    </source>
</evidence>
<feature type="domain" description="SGNH hydrolase-type esterase" evidence="2">
    <location>
        <begin position="53"/>
        <end position="214"/>
    </location>
</feature>
<dbReference type="Pfam" id="PF13472">
    <property type="entry name" value="Lipase_GDSL_2"/>
    <property type="match status" value="1"/>
</dbReference>
<dbReference type="PANTHER" id="PTHR30383:SF24">
    <property type="entry name" value="THIOESTERASE 1_PROTEASE 1_LYSOPHOSPHOLIPASE L1"/>
    <property type="match status" value="1"/>
</dbReference>
<reference evidence="3" key="1">
    <citation type="journal article" date="2021" name="Microb. Physiol.">
        <title>Proteogenomic Insights into the Physiology of Marine, Sulfate-Reducing, Filamentous Desulfonema limicola and Desulfonema magnum.</title>
        <authorList>
            <person name="Schnaars V."/>
            <person name="Wohlbrand L."/>
            <person name="Scheve S."/>
            <person name="Hinrichs C."/>
            <person name="Reinhardt R."/>
            <person name="Rabus R."/>
        </authorList>
    </citation>
    <scope>NUCLEOTIDE SEQUENCE</scope>
    <source>
        <strain evidence="3">5ac10</strain>
    </source>
</reference>
<dbReference type="Gene3D" id="3.40.50.1110">
    <property type="entry name" value="SGNH hydrolase"/>
    <property type="match status" value="1"/>
</dbReference>
<dbReference type="PANTHER" id="PTHR30383">
    <property type="entry name" value="THIOESTERASE 1/PROTEASE 1/LYSOPHOSPHOLIPASE L1"/>
    <property type="match status" value="1"/>
</dbReference>
<dbReference type="InterPro" id="IPR036514">
    <property type="entry name" value="SGNH_hydro_sf"/>
</dbReference>
<feature type="signal peptide" evidence="1">
    <location>
        <begin position="1"/>
        <end position="25"/>
    </location>
</feature>
<dbReference type="InterPro" id="IPR051532">
    <property type="entry name" value="Ester_Hydrolysis_Enzymes"/>
</dbReference>
<evidence type="ECO:0000313" key="4">
    <source>
        <dbReference type="Proteomes" id="UP000663720"/>
    </source>
</evidence>
<dbReference type="Proteomes" id="UP000663720">
    <property type="component" value="Chromosome"/>
</dbReference>
<keyword evidence="4" id="KW-1185">Reference proteome</keyword>
<sequence>MDYNGIIMRQFRLFCIFCLALTLLAAGCQKKSRQPEDQKKAEKTIEYKGTIAAVGNSLTEGYGLDESQAYPALLEKKLRKNGHYYKVINAGISGETSSGTLSRIRWILNLKPDIVILETGANDGLRGIDPELTKRNILETVLILKENNVVVVLAGMKMIQNMGQEYTKKFASIYPDIAKQHELVFFPFFLEDVAGSPLLNQADGIHPTAGGYEIIVEKIYPYVIKAVKTLKNHPHQKE</sequence>
<gene>
    <name evidence="3" type="ORF">dnl_39270</name>
</gene>
<dbReference type="CDD" id="cd01822">
    <property type="entry name" value="Lysophospholipase_L1_like"/>
    <property type="match status" value="1"/>
</dbReference>
<organism evidence="3 4">
    <name type="scientific">Desulfonema limicola</name>
    <dbReference type="NCBI Taxonomy" id="45656"/>
    <lineage>
        <taxon>Bacteria</taxon>
        <taxon>Pseudomonadati</taxon>
        <taxon>Thermodesulfobacteriota</taxon>
        <taxon>Desulfobacteria</taxon>
        <taxon>Desulfobacterales</taxon>
        <taxon>Desulfococcaceae</taxon>
        <taxon>Desulfonema</taxon>
    </lineage>
</organism>
<dbReference type="EMBL" id="CP061799">
    <property type="protein sequence ID" value="QTA81588.1"/>
    <property type="molecule type" value="Genomic_DNA"/>
</dbReference>